<dbReference type="Proteomes" id="UP000736373">
    <property type="component" value="Unassembled WGS sequence"/>
</dbReference>
<name>A0ABR7PYW8_9BURK</name>
<dbReference type="InterPro" id="IPR000587">
    <property type="entry name" value="Creatinase_N"/>
</dbReference>
<dbReference type="PANTHER" id="PTHR46112">
    <property type="entry name" value="AMINOPEPTIDASE"/>
    <property type="match status" value="1"/>
</dbReference>
<dbReference type="GO" id="GO:0004177">
    <property type="term" value="F:aminopeptidase activity"/>
    <property type="evidence" value="ECO:0007669"/>
    <property type="project" value="UniProtKB-KW"/>
</dbReference>
<feature type="domain" description="Peptidase M24" evidence="1">
    <location>
        <begin position="148"/>
        <end position="365"/>
    </location>
</feature>
<evidence type="ECO:0000313" key="4">
    <source>
        <dbReference type="Proteomes" id="UP000736373"/>
    </source>
</evidence>
<organism evidence="3 4">
    <name type="scientific">Paraburkholderia podalyriae</name>
    <dbReference type="NCBI Taxonomy" id="1938811"/>
    <lineage>
        <taxon>Bacteria</taxon>
        <taxon>Pseudomonadati</taxon>
        <taxon>Pseudomonadota</taxon>
        <taxon>Betaproteobacteria</taxon>
        <taxon>Burkholderiales</taxon>
        <taxon>Burkholderiaceae</taxon>
        <taxon>Paraburkholderia</taxon>
    </lineage>
</organism>
<keyword evidence="3" id="KW-0031">Aminopeptidase</keyword>
<dbReference type="CDD" id="cd01066">
    <property type="entry name" value="APP_MetAP"/>
    <property type="match status" value="1"/>
</dbReference>
<dbReference type="EMBL" id="VZQQ01000056">
    <property type="protein sequence ID" value="MBC8751484.1"/>
    <property type="molecule type" value="Genomic_DNA"/>
</dbReference>
<feature type="domain" description="Creatinase N-terminal" evidence="2">
    <location>
        <begin position="2"/>
        <end position="137"/>
    </location>
</feature>
<dbReference type="InterPro" id="IPR050659">
    <property type="entry name" value="Peptidase_M24B"/>
</dbReference>
<evidence type="ECO:0000259" key="1">
    <source>
        <dbReference type="Pfam" id="PF00557"/>
    </source>
</evidence>
<evidence type="ECO:0000259" key="2">
    <source>
        <dbReference type="Pfam" id="PF01321"/>
    </source>
</evidence>
<dbReference type="InterPro" id="IPR029149">
    <property type="entry name" value="Creatin/AminoP/Spt16_N"/>
</dbReference>
<dbReference type="Pfam" id="PF01321">
    <property type="entry name" value="Creatinase_N"/>
    <property type="match status" value="1"/>
</dbReference>
<dbReference type="Pfam" id="PF00557">
    <property type="entry name" value="Peptidase_M24"/>
    <property type="match status" value="1"/>
</dbReference>
<evidence type="ECO:0000313" key="3">
    <source>
        <dbReference type="EMBL" id="MBC8751484.1"/>
    </source>
</evidence>
<accession>A0ABR7PYW8</accession>
<dbReference type="SUPFAM" id="SSF53092">
    <property type="entry name" value="Creatinase/prolidase N-terminal domain"/>
    <property type="match status" value="1"/>
</dbReference>
<reference evidence="3 4" key="1">
    <citation type="submission" date="2019-09" db="EMBL/GenBank/DDBJ databases">
        <title>Paraburkholderia podalyriae sp. nov., A South African Podalyria-associated rhizobium.</title>
        <authorList>
            <person name="Mavima L."/>
            <person name="Beukes C.W."/>
            <person name="Palmer M."/>
            <person name="De Meyer S.E."/>
            <person name="James E.K."/>
            <person name="Maluk M."/>
            <person name="Avontuur J.R."/>
            <person name="Chan W.Y."/>
            <person name="Venter S.N."/>
            <person name="Steenkamp E.T."/>
        </authorList>
    </citation>
    <scope>NUCLEOTIDE SEQUENCE [LARGE SCALE GENOMIC DNA]</scope>
    <source>
        <strain evidence="3 4">WC7.3b</strain>
    </source>
</reference>
<dbReference type="InterPro" id="IPR036005">
    <property type="entry name" value="Creatinase/aminopeptidase-like"/>
</dbReference>
<keyword evidence="4" id="KW-1185">Reference proteome</keyword>
<keyword evidence="3" id="KW-0645">Protease</keyword>
<dbReference type="Gene3D" id="3.40.350.10">
    <property type="entry name" value="Creatinase/prolidase N-terminal domain"/>
    <property type="match status" value="1"/>
</dbReference>
<protein>
    <submittedName>
        <fullName evidence="3">Aminopeptidase P family protein</fullName>
    </submittedName>
</protein>
<sequence>MQARLTDDGIDVVVCFKPEHSFYITGFSPIIYSQPMIAILTPNHEPIMLVHALRDEHSRSSSWVRDIRLFGAWGDKKTAGADWQTALTSILHELGVADKKIGVEEEFISITCRRQLEDMLPKAEFVDVSQLIERCRLTKDPDEVLHARVAARIADVGMEAAIAALREGGTERDVCVTAMHEMNKFWAGRYPNVEVCDFGSFEGGVHNGLWVWALSGPRTFLNCDNPTQRRPLRGETVSLLSWTVANGMHAEIERTVAIGPLPDVSKRALDIILEIREEVDELMKPGTPWRDLFEKTRERLESLGYGTHTPGRIGHSIGLGAHERASIDAKSRLVLEPGMIVTLEPHIRIPSVCQTQISDTVLITDTGREYLTIATGGYIEI</sequence>
<dbReference type="InterPro" id="IPR000994">
    <property type="entry name" value="Pept_M24"/>
</dbReference>
<dbReference type="PANTHER" id="PTHR46112:SF2">
    <property type="entry name" value="XAA-PRO AMINOPEPTIDASE P-RELATED"/>
    <property type="match status" value="1"/>
</dbReference>
<keyword evidence="3" id="KW-0378">Hydrolase</keyword>
<proteinExistence type="predicted"/>
<gene>
    <name evidence="3" type="ORF">F6X42_34645</name>
</gene>
<dbReference type="Gene3D" id="3.90.230.10">
    <property type="entry name" value="Creatinase/methionine aminopeptidase superfamily"/>
    <property type="match status" value="1"/>
</dbReference>
<dbReference type="SUPFAM" id="SSF55920">
    <property type="entry name" value="Creatinase/aminopeptidase"/>
    <property type="match status" value="1"/>
</dbReference>
<comment type="caution">
    <text evidence="3">The sequence shown here is derived from an EMBL/GenBank/DDBJ whole genome shotgun (WGS) entry which is preliminary data.</text>
</comment>